<evidence type="ECO:0000313" key="1">
    <source>
        <dbReference type="EMBL" id="GAA0221669.1"/>
    </source>
</evidence>
<sequence length="195" mass="21061">MAVRTQFRQNALVTLTAELARWRDSLVRLDAPVTSALKAGANPADIEAVLGASTPPAVLEWFQWCAGVEYMPGQTIGDSWAIPGFWPVALEDVVAIKADHGDAGSPLLTESWVPLLEDGSSDLYVAAWSGAGEPVVVTVTPEFGPPKVEFRSIDQMVAVFNECFARSAFSLDAQHQLEVDDELYAEIRQARADSG</sequence>
<protein>
    <submittedName>
        <fullName evidence="1">SMI1/KNR4 family protein</fullName>
    </submittedName>
</protein>
<name>A0ABN0THC2_9ACTN</name>
<keyword evidence="2" id="KW-1185">Reference proteome</keyword>
<gene>
    <name evidence="1" type="ORF">GCM10009539_03620</name>
</gene>
<organism evidence="1 2">
    <name type="scientific">Cryptosporangium japonicum</name>
    <dbReference type="NCBI Taxonomy" id="80872"/>
    <lineage>
        <taxon>Bacteria</taxon>
        <taxon>Bacillati</taxon>
        <taxon>Actinomycetota</taxon>
        <taxon>Actinomycetes</taxon>
        <taxon>Cryptosporangiales</taxon>
        <taxon>Cryptosporangiaceae</taxon>
        <taxon>Cryptosporangium</taxon>
    </lineage>
</organism>
<comment type="caution">
    <text evidence="1">The sequence shown here is derived from an EMBL/GenBank/DDBJ whole genome shotgun (WGS) entry which is preliminary data.</text>
</comment>
<dbReference type="RefSeq" id="WP_344646934.1">
    <property type="nucleotide sequence ID" value="NZ_BAAAGX010000002.1"/>
</dbReference>
<accession>A0ABN0THC2</accession>
<evidence type="ECO:0000313" key="2">
    <source>
        <dbReference type="Proteomes" id="UP001500967"/>
    </source>
</evidence>
<dbReference type="EMBL" id="BAAAGX010000002">
    <property type="protein sequence ID" value="GAA0221669.1"/>
    <property type="molecule type" value="Genomic_DNA"/>
</dbReference>
<proteinExistence type="predicted"/>
<dbReference type="Proteomes" id="UP001500967">
    <property type="component" value="Unassembled WGS sequence"/>
</dbReference>
<reference evidence="1 2" key="1">
    <citation type="journal article" date="2019" name="Int. J. Syst. Evol. Microbiol.">
        <title>The Global Catalogue of Microorganisms (GCM) 10K type strain sequencing project: providing services to taxonomists for standard genome sequencing and annotation.</title>
        <authorList>
            <consortium name="The Broad Institute Genomics Platform"/>
            <consortium name="The Broad Institute Genome Sequencing Center for Infectious Disease"/>
            <person name="Wu L."/>
            <person name="Ma J."/>
        </authorList>
    </citation>
    <scope>NUCLEOTIDE SEQUENCE [LARGE SCALE GENOMIC DNA]</scope>
    <source>
        <strain evidence="1 2">JCM 10425</strain>
    </source>
</reference>